<organism evidence="2">
    <name type="scientific">Solanum chilense</name>
    <name type="common">Tomato</name>
    <name type="synonym">Lycopersicon chilense</name>
    <dbReference type="NCBI Taxonomy" id="4083"/>
    <lineage>
        <taxon>Eukaryota</taxon>
        <taxon>Viridiplantae</taxon>
        <taxon>Streptophyta</taxon>
        <taxon>Embryophyta</taxon>
        <taxon>Tracheophyta</taxon>
        <taxon>Spermatophyta</taxon>
        <taxon>Magnoliopsida</taxon>
        <taxon>eudicotyledons</taxon>
        <taxon>Gunneridae</taxon>
        <taxon>Pentapetalae</taxon>
        <taxon>asterids</taxon>
        <taxon>lamiids</taxon>
        <taxon>Solanales</taxon>
        <taxon>Solanaceae</taxon>
        <taxon>Solanoideae</taxon>
        <taxon>Solaneae</taxon>
        <taxon>Solanum</taxon>
        <taxon>Solanum subgen. Lycopersicon</taxon>
    </lineage>
</organism>
<protein>
    <submittedName>
        <fullName evidence="2">Uncharacterized protein</fullName>
    </submittedName>
</protein>
<dbReference type="AlphaFoldDB" id="A0A6N2C2M6"/>
<gene>
    <name evidence="2" type="ORF">EJD97_001639</name>
</gene>
<name>A0A6N2C2M6_SOLCI</name>
<proteinExistence type="predicted"/>
<evidence type="ECO:0000256" key="1">
    <source>
        <dbReference type="SAM" id="Coils"/>
    </source>
</evidence>
<evidence type="ECO:0000313" key="2">
    <source>
        <dbReference type="EMBL" id="TMW99950.1"/>
    </source>
</evidence>
<reference evidence="2" key="1">
    <citation type="submission" date="2019-05" db="EMBL/GenBank/DDBJ databases">
        <title>The de novo reference genome and transcriptome assemblies of the wild tomato species Solanum chilense.</title>
        <authorList>
            <person name="Stam R."/>
            <person name="Nosenko T."/>
            <person name="Hoerger A.C."/>
            <person name="Stephan W."/>
            <person name="Seidel M.A."/>
            <person name="Kuhn J.M.M."/>
            <person name="Haberer G."/>
            <person name="Tellier A."/>
        </authorList>
    </citation>
    <scope>NUCLEOTIDE SEQUENCE</scope>
    <source>
        <tissue evidence="2">Mature leaves</tissue>
    </source>
</reference>
<dbReference type="EMBL" id="RXGB01001180">
    <property type="protein sequence ID" value="TMW99950.1"/>
    <property type="molecule type" value="Genomic_DNA"/>
</dbReference>
<keyword evidence="1" id="KW-0175">Coiled coil</keyword>
<accession>A0A6N2C2M6</accession>
<sequence>MLIMDKFLGESRQPDFDGPNPSVVAHQNVNVDEINNELNMLENSFQQQKKHGKSLHGFKKEHPYEQLRFSEYKKLSKLLEDADEEVERVDGQLMEYNTKFWYQTIGSGLSFLRVDENSSSNFNEALSVSNE</sequence>
<comment type="caution">
    <text evidence="2">The sequence shown here is derived from an EMBL/GenBank/DDBJ whole genome shotgun (WGS) entry which is preliminary data.</text>
</comment>
<feature type="coiled-coil region" evidence="1">
    <location>
        <begin position="24"/>
        <end position="99"/>
    </location>
</feature>